<protein>
    <recommendedName>
        <fullName evidence="3">glucose-6-phosphate 1-epimerase</fullName>
        <ecNumber evidence="3">5.1.3.15</ecNumber>
    </recommendedName>
</protein>
<dbReference type="AlphaFoldDB" id="A0A6A4L9G6"/>
<dbReference type="EMBL" id="QEFC01002145">
    <property type="protein sequence ID" value="KAE9454132.1"/>
    <property type="molecule type" value="Genomic_DNA"/>
</dbReference>
<evidence type="ECO:0000256" key="4">
    <source>
        <dbReference type="ARBA" id="ARBA00023235"/>
    </source>
</evidence>
<comment type="catalytic activity">
    <reaction evidence="1">
        <text>alpha-D-glucose 6-phosphate = beta-D-glucose 6-phosphate</text>
        <dbReference type="Rhea" id="RHEA:16249"/>
        <dbReference type="ChEBI" id="CHEBI:58225"/>
        <dbReference type="ChEBI" id="CHEBI:58247"/>
        <dbReference type="EC" id="5.1.3.15"/>
    </reaction>
</comment>
<accession>A0A6A4L9G6</accession>
<organism evidence="5 6">
    <name type="scientific">Rhododendron williamsianum</name>
    <dbReference type="NCBI Taxonomy" id="262921"/>
    <lineage>
        <taxon>Eukaryota</taxon>
        <taxon>Viridiplantae</taxon>
        <taxon>Streptophyta</taxon>
        <taxon>Embryophyta</taxon>
        <taxon>Tracheophyta</taxon>
        <taxon>Spermatophyta</taxon>
        <taxon>Magnoliopsida</taxon>
        <taxon>eudicotyledons</taxon>
        <taxon>Gunneridae</taxon>
        <taxon>Pentapetalae</taxon>
        <taxon>asterids</taxon>
        <taxon>Ericales</taxon>
        <taxon>Ericaceae</taxon>
        <taxon>Ericoideae</taxon>
        <taxon>Rhodoreae</taxon>
        <taxon>Rhododendron</taxon>
    </lineage>
</organism>
<dbReference type="Pfam" id="PF01263">
    <property type="entry name" value="Aldose_epim"/>
    <property type="match status" value="2"/>
</dbReference>
<evidence type="ECO:0000313" key="6">
    <source>
        <dbReference type="Proteomes" id="UP000428333"/>
    </source>
</evidence>
<dbReference type="GO" id="GO:0005737">
    <property type="term" value="C:cytoplasm"/>
    <property type="evidence" value="ECO:0007669"/>
    <property type="project" value="TreeGrafter"/>
</dbReference>
<dbReference type="InterPro" id="IPR008183">
    <property type="entry name" value="Aldose_1/G6P_1-epimerase"/>
</dbReference>
<dbReference type="SUPFAM" id="SSF74650">
    <property type="entry name" value="Galactose mutarotase-like"/>
    <property type="match status" value="1"/>
</dbReference>
<dbReference type="InterPro" id="IPR025532">
    <property type="entry name" value="G6P_1-epimerase"/>
</dbReference>
<dbReference type="GO" id="GO:0030246">
    <property type="term" value="F:carbohydrate binding"/>
    <property type="evidence" value="ECO:0007669"/>
    <property type="project" value="InterPro"/>
</dbReference>
<proteinExistence type="inferred from homology"/>
<gene>
    <name evidence="5" type="ORF">C3L33_13963</name>
</gene>
<dbReference type="Proteomes" id="UP000428333">
    <property type="component" value="Linkage Group LG08"/>
</dbReference>
<evidence type="ECO:0000256" key="3">
    <source>
        <dbReference type="ARBA" id="ARBA00012083"/>
    </source>
</evidence>
<dbReference type="GO" id="GO:0047938">
    <property type="term" value="F:glucose-6-phosphate 1-epimerase activity"/>
    <property type="evidence" value="ECO:0007669"/>
    <property type="project" value="UniProtKB-EC"/>
</dbReference>
<name>A0A6A4L9G6_9ERIC</name>
<keyword evidence="4" id="KW-0413">Isomerase</keyword>
<dbReference type="OrthoDB" id="1659429at2759"/>
<dbReference type="InterPro" id="IPR014718">
    <property type="entry name" value="GH-type_carb-bd"/>
</dbReference>
<dbReference type="Gene3D" id="2.70.98.10">
    <property type="match status" value="1"/>
</dbReference>
<dbReference type="PANTHER" id="PTHR11122:SF33">
    <property type="entry name" value="GLUCOSE-6-PHOSPHATE 1-EPIMERASE"/>
    <property type="match status" value="1"/>
</dbReference>
<keyword evidence="6" id="KW-1185">Reference proteome</keyword>
<comment type="similarity">
    <text evidence="2">Belongs to the glucose-6-phosphate 1-epimerase family.</text>
</comment>
<evidence type="ECO:0000313" key="5">
    <source>
        <dbReference type="EMBL" id="KAE9454132.1"/>
    </source>
</evidence>
<evidence type="ECO:0000256" key="1">
    <source>
        <dbReference type="ARBA" id="ARBA00001096"/>
    </source>
</evidence>
<reference evidence="5 6" key="1">
    <citation type="journal article" date="2019" name="Genome Biol. Evol.">
        <title>The Rhododendron genome and chromosomal organization provide insight into shared whole-genome duplications across the heath family (Ericaceae).</title>
        <authorList>
            <person name="Soza V.L."/>
            <person name="Lindsley D."/>
            <person name="Waalkes A."/>
            <person name="Ramage E."/>
            <person name="Patwardhan R.P."/>
            <person name="Burton J.N."/>
            <person name="Adey A."/>
            <person name="Kumar A."/>
            <person name="Qiu R."/>
            <person name="Shendure J."/>
            <person name="Hall B."/>
        </authorList>
    </citation>
    <scope>NUCLEOTIDE SEQUENCE [LARGE SCALE GENOMIC DNA]</scope>
    <source>
        <strain evidence="5">RSF 1966-606</strain>
    </source>
</reference>
<dbReference type="PIRSF" id="PIRSF016020">
    <property type="entry name" value="PHexose_mutarotase"/>
    <property type="match status" value="1"/>
</dbReference>
<dbReference type="InterPro" id="IPR011013">
    <property type="entry name" value="Gal_mutarotase_sf_dom"/>
</dbReference>
<dbReference type="CDD" id="cd09020">
    <property type="entry name" value="D-hex-6-P-epi_like"/>
    <property type="match status" value="1"/>
</dbReference>
<feature type="non-terminal residue" evidence="5">
    <location>
        <position position="1"/>
    </location>
</feature>
<dbReference type="PANTHER" id="PTHR11122">
    <property type="entry name" value="APOSPORY-ASSOCIATED PROTEIN C-RELATED"/>
    <property type="match status" value="1"/>
</dbReference>
<comment type="caution">
    <text evidence="5">The sequence shown here is derived from an EMBL/GenBank/DDBJ whole genome shotgun (WGS) entry which is preliminary data.</text>
</comment>
<sequence length="290" mass="32869">MTQLFVTVEIATCFLCSITLRALATISAQVLLNGGQVVSWKNDRGEELLFMSSKANWKSSKAIRGGISVCLPQFGNLGSLFHRSPRNKLWSIDSCPSPRDATSNRSSVDLLFKPTEEDTKMWQRSFELRLHISLGPGKLTLVPRLRNTDNKSFAFTFSMCNYLSVSDIRFCNLTLDLFFVDRVYLHTPANIAVIDHEKKRTFVLHKEGLTDAVVWNPWEKMAKAIPDLGDHDYKNMLYVCSAVFENPIVLKPMEEWKGRQELSAVSSSYCSGQLDPQKVLLYAKLTHPQK</sequence>
<dbReference type="GO" id="GO:0005975">
    <property type="term" value="P:carbohydrate metabolic process"/>
    <property type="evidence" value="ECO:0007669"/>
    <property type="project" value="InterPro"/>
</dbReference>
<dbReference type="EC" id="5.1.3.15" evidence="3"/>
<evidence type="ECO:0000256" key="2">
    <source>
        <dbReference type="ARBA" id="ARBA00005866"/>
    </source>
</evidence>